<evidence type="ECO:0000313" key="2">
    <source>
        <dbReference type="Proteomes" id="UP001596915"/>
    </source>
</evidence>
<dbReference type="PIRSF" id="PIRSF007531">
    <property type="entry name" value="CPT"/>
    <property type="match status" value="1"/>
</dbReference>
<organism evidence="1 2">
    <name type="scientific">Streptomyces sanglieri</name>
    <dbReference type="NCBI Taxonomy" id="193460"/>
    <lineage>
        <taxon>Bacteria</taxon>
        <taxon>Bacillati</taxon>
        <taxon>Actinomycetota</taxon>
        <taxon>Actinomycetes</taxon>
        <taxon>Kitasatosporales</taxon>
        <taxon>Streptomycetaceae</taxon>
        <taxon>Streptomyces</taxon>
    </lineage>
</organism>
<reference evidence="2" key="1">
    <citation type="journal article" date="2019" name="Int. J. Syst. Evol. Microbiol.">
        <title>The Global Catalogue of Microorganisms (GCM) 10K type strain sequencing project: providing services to taxonomists for standard genome sequencing and annotation.</title>
        <authorList>
            <consortium name="The Broad Institute Genomics Platform"/>
            <consortium name="The Broad Institute Genome Sequencing Center for Infectious Disease"/>
            <person name="Wu L."/>
            <person name="Ma J."/>
        </authorList>
    </citation>
    <scope>NUCLEOTIDE SEQUENCE [LARGE SCALE GENOMIC DNA]</scope>
    <source>
        <strain evidence="2">JCM 12607</strain>
    </source>
</reference>
<dbReference type="Proteomes" id="UP001596915">
    <property type="component" value="Unassembled WGS sequence"/>
</dbReference>
<dbReference type="EMBL" id="JBHTGL010000005">
    <property type="protein sequence ID" value="MFD0622245.1"/>
    <property type="molecule type" value="Genomic_DNA"/>
</dbReference>
<sequence length="211" mass="23097">MIFLNGTSSAGKTTLARAIQEESDEPYLYWGIDTLFSMVPEKWAGARGGHLSFEGFRYDRSEHDEDGRQLISIRYGDVGRRMLAAACASVAKLALKGCNVVVDEMLLDPDLLEDWLQALSGVEVYLVGLYCPVDVLEEREAARGNPAGLARGHLRTVHAHEARYDLKVDTSKVPAQELARTVLRARSLAVAAGHYGGGPPFLVNIPATEDR</sequence>
<comment type="caution">
    <text evidence="1">The sequence shown here is derived from an EMBL/GenBank/DDBJ whole genome shotgun (WGS) entry which is preliminary data.</text>
</comment>
<dbReference type="Gene3D" id="3.40.50.300">
    <property type="entry name" value="P-loop containing nucleotide triphosphate hydrolases"/>
    <property type="match status" value="1"/>
</dbReference>
<evidence type="ECO:0000313" key="1">
    <source>
        <dbReference type="EMBL" id="MFD0622245.1"/>
    </source>
</evidence>
<gene>
    <name evidence="1" type="ORF">ACFQ2K_04825</name>
</gene>
<dbReference type="Pfam" id="PF07931">
    <property type="entry name" value="CPT"/>
    <property type="match status" value="1"/>
</dbReference>
<protein>
    <submittedName>
        <fullName evidence="1">Chloramphenicol phosphotransferase CPT family protein</fullName>
    </submittedName>
</protein>
<accession>A0ABW2WQI0</accession>
<dbReference type="InterPro" id="IPR012853">
    <property type="entry name" value="CPT"/>
</dbReference>
<name>A0ABW2WQI0_9ACTN</name>
<keyword evidence="2" id="KW-1185">Reference proteome</keyword>
<dbReference type="InterPro" id="IPR027417">
    <property type="entry name" value="P-loop_NTPase"/>
</dbReference>
<proteinExistence type="predicted"/>
<dbReference type="SUPFAM" id="SSF52540">
    <property type="entry name" value="P-loop containing nucleoside triphosphate hydrolases"/>
    <property type="match status" value="1"/>
</dbReference>